<sequence length="65" mass="6621">KGYVPLAQAKVLEDGHEAWGPLALAGGRLILRDLTRMVCLDLRADRSAATSVASGGSAAGGGEDE</sequence>
<dbReference type="EMBL" id="BARS01052089">
    <property type="protein sequence ID" value="GAG51327.1"/>
    <property type="molecule type" value="Genomic_DNA"/>
</dbReference>
<name>X0YXQ7_9ZZZZ</name>
<proteinExistence type="predicted"/>
<feature type="non-terminal residue" evidence="1">
    <location>
        <position position="1"/>
    </location>
</feature>
<evidence type="ECO:0000313" key="1">
    <source>
        <dbReference type="EMBL" id="GAG51327.1"/>
    </source>
</evidence>
<comment type="caution">
    <text evidence="1">The sequence shown here is derived from an EMBL/GenBank/DDBJ whole genome shotgun (WGS) entry which is preliminary data.</text>
</comment>
<dbReference type="AlphaFoldDB" id="X0YXQ7"/>
<protein>
    <submittedName>
        <fullName evidence="1">Uncharacterized protein</fullName>
    </submittedName>
</protein>
<accession>X0YXQ7</accession>
<reference evidence="1" key="1">
    <citation type="journal article" date="2014" name="Front. Microbiol.">
        <title>High frequency of phylogenetically diverse reductive dehalogenase-homologous genes in deep subseafloor sedimentary metagenomes.</title>
        <authorList>
            <person name="Kawai M."/>
            <person name="Futagami T."/>
            <person name="Toyoda A."/>
            <person name="Takaki Y."/>
            <person name="Nishi S."/>
            <person name="Hori S."/>
            <person name="Arai W."/>
            <person name="Tsubouchi T."/>
            <person name="Morono Y."/>
            <person name="Uchiyama I."/>
            <person name="Ito T."/>
            <person name="Fujiyama A."/>
            <person name="Inagaki F."/>
            <person name="Takami H."/>
        </authorList>
    </citation>
    <scope>NUCLEOTIDE SEQUENCE</scope>
    <source>
        <strain evidence="1">Expedition CK06-06</strain>
    </source>
</reference>
<organism evidence="1">
    <name type="scientific">marine sediment metagenome</name>
    <dbReference type="NCBI Taxonomy" id="412755"/>
    <lineage>
        <taxon>unclassified sequences</taxon>
        <taxon>metagenomes</taxon>
        <taxon>ecological metagenomes</taxon>
    </lineage>
</organism>
<gene>
    <name evidence="1" type="ORF">S01H1_77497</name>
</gene>